<name>A0A1R3VH14_9HYPH</name>
<evidence type="ECO:0000313" key="2">
    <source>
        <dbReference type="EMBL" id="SIT59164.1"/>
    </source>
</evidence>
<proteinExistence type="predicted"/>
<dbReference type="AlphaFoldDB" id="A0A1R3VH14"/>
<evidence type="ECO:0000313" key="3">
    <source>
        <dbReference type="Proteomes" id="UP000188388"/>
    </source>
</evidence>
<dbReference type="EMBL" id="FTPD01000067">
    <property type="protein sequence ID" value="SIT59164.1"/>
    <property type="molecule type" value="Genomic_DNA"/>
</dbReference>
<reference evidence="3" key="1">
    <citation type="submission" date="2017-01" db="EMBL/GenBank/DDBJ databases">
        <authorList>
            <person name="Brunel B."/>
        </authorList>
    </citation>
    <scope>NUCLEOTIDE SEQUENCE [LARGE SCALE GENOMIC DNA]</scope>
</reference>
<feature type="compositionally biased region" description="Polar residues" evidence="1">
    <location>
        <begin position="7"/>
        <end position="22"/>
    </location>
</feature>
<protein>
    <submittedName>
        <fullName evidence="2">Uncharacterized protein</fullName>
    </submittedName>
</protein>
<organism evidence="2 3">
    <name type="scientific">Mesorhizobium prunaredense</name>
    <dbReference type="NCBI Taxonomy" id="1631249"/>
    <lineage>
        <taxon>Bacteria</taxon>
        <taxon>Pseudomonadati</taxon>
        <taxon>Pseudomonadota</taxon>
        <taxon>Alphaproteobacteria</taxon>
        <taxon>Hyphomicrobiales</taxon>
        <taxon>Phyllobacteriaceae</taxon>
        <taxon>Mesorhizobium</taxon>
    </lineage>
</organism>
<gene>
    <name evidence="2" type="ORF">BQ8794_70094</name>
</gene>
<sequence length="123" mass="13630">MRWATTRLPSTSMRSRPGSTRSEPLRTILPATRTRPSATRISACLREHRPSFDSARQRLTPDGFAPALGEGRGRPVFGRGVIVLRDRSGKSGLSRQPISSPGERFQAVTESRLCGYLYSRTDV</sequence>
<evidence type="ECO:0000256" key="1">
    <source>
        <dbReference type="SAM" id="MobiDB-lite"/>
    </source>
</evidence>
<feature type="region of interest" description="Disordered" evidence="1">
    <location>
        <begin position="1"/>
        <end position="25"/>
    </location>
</feature>
<accession>A0A1R3VH14</accession>
<keyword evidence="3" id="KW-1185">Reference proteome</keyword>
<dbReference type="Proteomes" id="UP000188388">
    <property type="component" value="Unassembled WGS sequence"/>
</dbReference>
<feature type="region of interest" description="Disordered" evidence="1">
    <location>
        <begin position="52"/>
        <end position="71"/>
    </location>
</feature>